<comment type="caution">
    <text evidence="7">The sequence shown here is derived from an EMBL/GenBank/DDBJ whole genome shotgun (WGS) entry which is preliminary data.</text>
</comment>
<keyword evidence="3" id="KW-0378">Hydrolase</keyword>
<feature type="coiled-coil region" evidence="4">
    <location>
        <begin position="781"/>
        <end position="840"/>
    </location>
</feature>
<evidence type="ECO:0000259" key="6">
    <source>
        <dbReference type="PROSITE" id="PS50600"/>
    </source>
</evidence>
<dbReference type="Gene3D" id="3.40.395.10">
    <property type="entry name" value="Adenoviral Proteinase, Chain A"/>
    <property type="match status" value="1"/>
</dbReference>
<feature type="compositionally biased region" description="Pro residues" evidence="5">
    <location>
        <begin position="373"/>
        <end position="383"/>
    </location>
</feature>
<comment type="similarity">
    <text evidence="1">Belongs to the peptidase C48 family.</text>
</comment>
<name>A0AA39ZPG7_9PEZI</name>
<feature type="domain" description="Ubiquitin-like protease family profile" evidence="6">
    <location>
        <begin position="488"/>
        <end position="637"/>
    </location>
</feature>
<dbReference type="PROSITE" id="PS50600">
    <property type="entry name" value="ULP_PROTEASE"/>
    <property type="match status" value="1"/>
</dbReference>
<evidence type="ECO:0000313" key="7">
    <source>
        <dbReference type="EMBL" id="KAK0701261.1"/>
    </source>
</evidence>
<evidence type="ECO:0000256" key="1">
    <source>
        <dbReference type="ARBA" id="ARBA00005234"/>
    </source>
</evidence>
<dbReference type="InterPro" id="IPR003653">
    <property type="entry name" value="Peptidase_C48_C"/>
</dbReference>
<protein>
    <recommendedName>
        <fullName evidence="6">Ubiquitin-like protease family profile domain-containing protein</fullName>
    </recommendedName>
</protein>
<organism evidence="7 8">
    <name type="scientific">Lasiosphaeris hirsuta</name>
    <dbReference type="NCBI Taxonomy" id="260670"/>
    <lineage>
        <taxon>Eukaryota</taxon>
        <taxon>Fungi</taxon>
        <taxon>Dikarya</taxon>
        <taxon>Ascomycota</taxon>
        <taxon>Pezizomycotina</taxon>
        <taxon>Sordariomycetes</taxon>
        <taxon>Sordariomycetidae</taxon>
        <taxon>Sordariales</taxon>
        <taxon>Lasiosphaeriaceae</taxon>
        <taxon>Lasiosphaeris</taxon>
    </lineage>
</organism>
<dbReference type="Proteomes" id="UP001172102">
    <property type="component" value="Unassembled WGS sequence"/>
</dbReference>
<feature type="compositionally biased region" description="Basic and acidic residues" evidence="5">
    <location>
        <begin position="190"/>
        <end position="201"/>
    </location>
</feature>
<evidence type="ECO:0000256" key="2">
    <source>
        <dbReference type="ARBA" id="ARBA00022670"/>
    </source>
</evidence>
<feature type="region of interest" description="Disordered" evidence="5">
    <location>
        <begin position="185"/>
        <end position="342"/>
    </location>
</feature>
<keyword evidence="8" id="KW-1185">Reference proteome</keyword>
<keyword evidence="2" id="KW-0645">Protease</keyword>
<dbReference type="AlphaFoldDB" id="A0AA39ZPG7"/>
<dbReference type="InterPro" id="IPR038765">
    <property type="entry name" value="Papain-like_cys_pep_sf"/>
</dbReference>
<dbReference type="GO" id="GO:0006508">
    <property type="term" value="P:proteolysis"/>
    <property type="evidence" value="ECO:0007669"/>
    <property type="project" value="UniProtKB-KW"/>
</dbReference>
<feature type="compositionally biased region" description="Basic and acidic residues" evidence="5">
    <location>
        <begin position="271"/>
        <end position="297"/>
    </location>
</feature>
<keyword evidence="4" id="KW-0175">Coiled coil</keyword>
<dbReference type="SUPFAM" id="SSF54001">
    <property type="entry name" value="Cysteine proteinases"/>
    <property type="match status" value="1"/>
</dbReference>
<feature type="region of interest" description="Disordered" evidence="5">
    <location>
        <begin position="363"/>
        <end position="394"/>
    </location>
</feature>
<evidence type="ECO:0000313" key="8">
    <source>
        <dbReference type="Proteomes" id="UP001172102"/>
    </source>
</evidence>
<evidence type="ECO:0000256" key="4">
    <source>
        <dbReference type="SAM" id="Coils"/>
    </source>
</evidence>
<gene>
    <name evidence="7" type="ORF">B0H67DRAFT_595699</name>
</gene>
<reference evidence="7" key="1">
    <citation type="submission" date="2023-06" db="EMBL/GenBank/DDBJ databases">
        <title>Genome-scale phylogeny and comparative genomics of the fungal order Sordariales.</title>
        <authorList>
            <consortium name="Lawrence Berkeley National Laboratory"/>
            <person name="Hensen N."/>
            <person name="Bonometti L."/>
            <person name="Westerberg I."/>
            <person name="Brannstrom I.O."/>
            <person name="Guillou S."/>
            <person name="Cros-Aarteil S."/>
            <person name="Calhoun S."/>
            <person name="Haridas S."/>
            <person name="Kuo A."/>
            <person name="Mondo S."/>
            <person name="Pangilinan J."/>
            <person name="Riley R."/>
            <person name="Labutti K."/>
            <person name="Andreopoulos B."/>
            <person name="Lipzen A."/>
            <person name="Chen C."/>
            <person name="Yanf M."/>
            <person name="Daum C."/>
            <person name="Ng V."/>
            <person name="Clum A."/>
            <person name="Steindorff A."/>
            <person name="Ohm R."/>
            <person name="Martin F."/>
            <person name="Silar P."/>
            <person name="Natvig D."/>
            <person name="Lalanne C."/>
            <person name="Gautier V."/>
            <person name="Ament-Velasquez S.L."/>
            <person name="Kruys A."/>
            <person name="Hutchinson M.I."/>
            <person name="Powell A.J."/>
            <person name="Barry K."/>
            <person name="Miller A.N."/>
            <person name="Grigoriev I.V."/>
            <person name="Debuchy R."/>
            <person name="Gladieux P."/>
            <person name="Thoren M.H."/>
            <person name="Johannesson H."/>
        </authorList>
    </citation>
    <scope>NUCLEOTIDE SEQUENCE</scope>
    <source>
        <strain evidence="7">SMH4607-1</strain>
    </source>
</reference>
<evidence type="ECO:0000256" key="5">
    <source>
        <dbReference type="SAM" id="MobiDB-lite"/>
    </source>
</evidence>
<dbReference type="GO" id="GO:0019783">
    <property type="term" value="F:ubiquitin-like protein peptidase activity"/>
    <property type="evidence" value="ECO:0007669"/>
    <property type="project" value="UniProtKB-ARBA"/>
</dbReference>
<feature type="compositionally biased region" description="Polar residues" evidence="5">
    <location>
        <begin position="253"/>
        <end position="269"/>
    </location>
</feature>
<proteinExistence type="inferred from homology"/>
<evidence type="ECO:0000256" key="3">
    <source>
        <dbReference type="ARBA" id="ARBA00022801"/>
    </source>
</evidence>
<dbReference type="EMBL" id="JAUKUA010000010">
    <property type="protein sequence ID" value="KAK0701261.1"/>
    <property type="molecule type" value="Genomic_DNA"/>
</dbReference>
<dbReference type="GO" id="GO:0008234">
    <property type="term" value="F:cysteine-type peptidase activity"/>
    <property type="evidence" value="ECO:0007669"/>
    <property type="project" value="InterPro"/>
</dbReference>
<accession>A0AA39ZPG7</accession>
<sequence length="851" mass="94057">MEEDPWGRNLDRQVLAGIEQAELARLKELIDAFEKQRPQALLDNHRALIAKHGIDTATRIIFLLPVPQRASYLSVLARNIYGDVLDARSIPPLIKVCVQWQLLPTSLHHHFGCNSRSFFHSLQHTAARYSFAEAHAAINAAAARRKDRAADDRSAFSGVPSWSTHIPDDVKQALLCLDAKRSNLPAIHPRRGDSKRNRDGETTATRNTVPNLKRVRRGRARASPSPGGGMMTRSRAVSQISGHDARETPDRYFSSSEADTEAFQSQNRRPSFHDLHDGLDDGHGDGRDDKIDNKLDDGLDEGFASAEDGNDSIGSALEEPASPLLDQSVLQPSDSIEPEVARRMEEPESHLLKDITMPSPSIATEAQWQSQDPDPPPISPSITPPGFDVKLGHPPASLIPPQDIQSGQTGDTRHLATKRAAPDINGGAAAINLEDPLTKPEPNAEPRPRVNLESYIVVDGGKTIASTVLPGGGEAQGSNTLQKYLGRPTEHPSSMARFAPGKWLDDINMDAALLFLTLSSRSVVHISPTTVDTTQVDKQVSRITDAGIYLEMALLPLLIRGNHWILAVARPKSECIDIYDSMQAFQDTEAARQRVKLLIGRLQLYSWSKFPIRACLSLRQVNVDDCGVLCLATAAYLITGQTIPRSIDARLWRSVFKTMLAHDVIDGDSLLSSLPQIPHHRMPQNTQLNGQITPGHLEQLEQSLRNLKAEVERDYLSWRAACRDVIHKSDDLMSVLQCLARDMAKRSADIQGLADMATTLKQARETLAAMERWKPRLESVERALKVEIDSLEIDINRASDAIGMRGFVDQETLAVAEARLKGLEEALKEARSRKLEFVELEVAKWSFIAKT</sequence>